<dbReference type="RefSeq" id="WP_308711009.1">
    <property type="nucleotide sequence ID" value="NZ_JAVHUY010000003.1"/>
</dbReference>
<reference evidence="1 2" key="1">
    <citation type="submission" date="2023-08" db="EMBL/GenBank/DDBJ databases">
        <title>Phytohabitans sansha sp. nov., isolated from marine sediment.</title>
        <authorList>
            <person name="Zhao Y."/>
            <person name="Yi K."/>
        </authorList>
    </citation>
    <scope>NUCLEOTIDE SEQUENCE [LARGE SCALE GENOMIC DNA]</scope>
    <source>
        <strain evidence="1 2">ZYX-F-186</strain>
    </source>
</reference>
<name>A0ABU0Z9M5_9ACTN</name>
<sequence>MREPREGLAGVAAGEAAAYAMGNDLGAMFEQAEVVRERRPAKMVTALRMDLDIQAEIEEAATARGIGASTLMRTIIEEWVAAHRSSPAPDQLGELVRHLDAARRAAASLAQPAA</sequence>
<organism evidence="1 2">
    <name type="scientific">Phytohabitans maris</name>
    <dbReference type="NCBI Taxonomy" id="3071409"/>
    <lineage>
        <taxon>Bacteria</taxon>
        <taxon>Bacillati</taxon>
        <taxon>Actinomycetota</taxon>
        <taxon>Actinomycetes</taxon>
        <taxon>Micromonosporales</taxon>
        <taxon>Micromonosporaceae</taxon>
    </lineage>
</organism>
<comment type="caution">
    <text evidence="1">The sequence shown here is derived from an EMBL/GenBank/DDBJ whole genome shotgun (WGS) entry which is preliminary data.</text>
</comment>
<proteinExistence type="predicted"/>
<dbReference type="EMBL" id="JAVHUY010000003">
    <property type="protein sequence ID" value="MDQ7903734.1"/>
    <property type="molecule type" value="Genomic_DNA"/>
</dbReference>
<gene>
    <name evidence="1" type="ORF">RB614_04285</name>
</gene>
<evidence type="ECO:0000313" key="2">
    <source>
        <dbReference type="Proteomes" id="UP001230908"/>
    </source>
</evidence>
<protein>
    <recommendedName>
        <fullName evidence="3">Ribbon-helix-helix protein CopG domain-containing protein</fullName>
    </recommendedName>
</protein>
<dbReference type="Proteomes" id="UP001230908">
    <property type="component" value="Unassembled WGS sequence"/>
</dbReference>
<evidence type="ECO:0000313" key="1">
    <source>
        <dbReference type="EMBL" id="MDQ7903734.1"/>
    </source>
</evidence>
<evidence type="ECO:0008006" key="3">
    <source>
        <dbReference type="Google" id="ProtNLM"/>
    </source>
</evidence>
<accession>A0ABU0Z9M5</accession>
<keyword evidence="2" id="KW-1185">Reference proteome</keyword>